<accession>A0ABR2ZRB4</accession>
<keyword evidence="8" id="KW-1185">Reference proteome</keyword>
<gene>
    <name evidence="7" type="ORF">AAF712_008817</name>
</gene>
<dbReference type="EMBL" id="JBBXMP010000065">
    <property type="protein sequence ID" value="KAL0064232.1"/>
    <property type="molecule type" value="Genomic_DNA"/>
</dbReference>
<dbReference type="Pfam" id="PF01266">
    <property type="entry name" value="DAO"/>
    <property type="match status" value="1"/>
</dbReference>
<evidence type="ECO:0000256" key="5">
    <source>
        <dbReference type="ARBA" id="ARBA00023002"/>
    </source>
</evidence>
<keyword evidence="4" id="KW-0274">FAD</keyword>
<comment type="cofactor">
    <cofactor evidence="1">
        <name>FAD</name>
        <dbReference type="ChEBI" id="CHEBI:57692"/>
    </cofactor>
</comment>
<evidence type="ECO:0000256" key="3">
    <source>
        <dbReference type="ARBA" id="ARBA00022630"/>
    </source>
</evidence>
<sequence length="434" mass="47336">MAATTAPAAFPKIMLWRDITPLNTPLNKPTENSHHVLVVGGGVIGLTTAWSLLDQGYKVTILSKEWASYGKEQRIASQIAGALWEYPPAVCGQHTDKISLQHSKKWCMVAYHVWNALSQDPRYKESGVRMMPSNFYFPDPIEGDDFQTEKMNEIAASGVVGFRKGAHLIKDFNVDPEHGGVDAYGIMAPVIDTDAAMKWLMELVQAKGASLVTEAIKGDLLNQEDALRNRFGAEVIINCTGIASAETAGDDSCYPIRGGLIRLINDGVSMPKVEAGLTISADVGRQNEIVFIVPRSDNTLILGGFTEPNEYDLDLTLESPVIKRMKERCEAFLPQLKNAKIDPDYPVAQGLRPFRQRNIRVERELRQLVPGSKPSRIVHSYGHGGAGWSLSFGCASDVLGLVKEALADLPPVSRTNQAPPEVKYTGPVVAATAA</sequence>
<dbReference type="Proteomes" id="UP001437256">
    <property type="component" value="Unassembled WGS sequence"/>
</dbReference>
<evidence type="ECO:0000259" key="6">
    <source>
        <dbReference type="Pfam" id="PF01266"/>
    </source>
</evidence>
<evidence type="ECO:0000256" key="1">
    <source>
        <dbReference type="ARBA" id="ARBA00001974"/>
    </source>
</evidence>
<dbReference type="InterPro" id="IPR006076">
    <property type="entry name" value="FAD-dep_OxRdtase"/>
</dbReference>
<dbReference type="PIRSF" id="PIRSF000189">
    <property type="entry name" value="D-aa_oxidase"/>
    <property type="match status" value="1"/>
</dbReference>
<evidence type="ECO:0000313" key="7">
    <source>
        <dbReference type="EMBL" id="KAL0064232.1"/>
    </source>
</evidence>
<evidence type="ECO:0000313" key="8">
    <source>
        <dbReference type="Proteomes" id="UP001437256"/>
    </source>
</evidence>
<keyword evidence="3" id="KW-0285">Flavoprotein</keyword>
<name>A0ABR2ZRB4_9AGAR</name>
<organism evidence="7 8">
    <name type="scientific">Marasmius tenuissimus</name>
    <dbReference type="NCBI Taxonomy" id="585030"/>
    <lineage>
        <taxon>Eukaryota</taxon>
        <taxon>Fungi</taxon>
        <taxon>Dikarya</taxon>
        <taxon>Basidiomycota</taxon>
        <taxon>Agaricomycotina</taxon>
        <taxon>Agaricomycetes</taxon>
        <taxon>Agaricomycetidae</taxon>
        <taxon>Agaricales</taxon>
        <taxon>Marasmiineae</taxon>
        <taxon>Marasmiaceae</taxon>
        <taxon>Marasmius</taxon>
    </lineage>
</organism>
<dbReference type="PANTHER" id="PTHR11530">
    <property type="entry name" value="D-AMINO ACID OXIDASE"/>
    <property type="match status" value="1"/>
</dbReference>
<dbReference type="InterPro" id="IPR023209">
    <property type="entry name" value="DAO"/>
</dbReference>
<dbReference type="Gene3D" id="3.30.9.10">
    <property type="entry name" value="D-Amino Acid Oxidase, subunit A, domain 2"/>
    <property type="match status" value="1"/>
</dbReference>
<dbReference type="SUPFAM" id="SSF51971">
    <property type="entry name" value="Nucleotide-binding domain"/>
    <property type="match status" value="1"/>
</dbReference>
<dbReference type="Gene3D" id="3.40.50.720">
    <property type="entry name" value="NAD(P)-binding Rossmann-like Domain"/>
    <property type="match status" value="1"/>
</dbReference>
<protein>
    <recommendedName>
        <fullName evidence="6">FAD dependent oxidoreductase domain-containing protein</fullName>
    </recommendedName>
</protein>
<comment type="caution">
    <text evidence="7">The sequence shown here is derived from an EMBL/GenBank/DDBJ whole genome shotgun (WGS) entry which is preliminary data.</text>
</comment>
<proteinExistence type="inferred from homology"/>
<feature type="domain" description="FAD dependent oxidoreductase" evidence="6">
    <location>
        <begin position="36"/>
        <end position="395"/>
    </location>
</feature>
<evidence type="ECO:0000256" key="4">
    <source>
        <dbReference type="ARBA" id="ARBA00022827"/>
    </source>
</evidence>
<evidence type="ECO:0000256" key="2">
    <source>
        <dbReference type="ARBA" id="ARBA00006730"/>
    </source>
</evidence>
<dbReference type="SUPFAM" id="SSF54373">
    <property type="entry name" value="FAD-linked reductases, C-terminal domain"/>
    <property type="match status" value="1"/>
</dbReference>
<keyword evidence="5" id="KW-0560">Oxidoreductase</keyword>
<comment type="similarity">
    <text evidence="2">Belongs to the DAMOX/DASOX family.</text>
</comment>
<dbReference type="PANTHER" id="PTHR11530:SF25">
    <property type="entry name" value="FAD DEPENDENT OXIDOREDUCTASE DOMAIN-CONTAINING PROTEIN"/>
    <property type="match status" value="1"/>
</dbReference>
<reference evidence="7 8" key="1">
    <citation type="submission" date="2024-05" db="EMBL/GenBank/DDBJ databases">
        <title>A draft genome resource for the thread blight pathogen Marasmius tenuissimus strain MS-2.</title>
        <authorList>
            <person name="Yulfo-Soto G.E."/>
            <person name="Baruah I.K."/>
            <person name="Amoako-Attah I."/>
            <person name="Bukari Y."/>
            <person name="Meinhardt L.W."/>
            <person name="Bailey B.A."/>
            <person name="Cohen S.P."/>
        </authorList>
    </citation>
    <scope>NUCLEOTIDE SEQUENCE [LARGE SCALE GENOMIC DNA]</scope>
    <source>
        <strain evidence="7 8">MS-2</strain>
    </source>
</reference>